<feature type="chain" id="PRO_5045058774" description="Lipoprotein" evidence="2">
    <location>
        <begin position="22"/>
        <end position="161"/>
    </location>
</feature>
<protein>
    <recommendedName>
        <fullName evidence="5">Lipoprotein</fullName>
    </recommendedName>
</protein>
<reference evidence="3 4" key="1">
    <citation type="submission" date="2024-04" db="EMBL/GenBank/DDBJ databases">
        <title>Luteolibacter sp. isolated from soil.</title>
        <authorList>
            <person name="An J."/>
        </authorList>
    </citation>
    <scope>NUCLEOTIDE SEQUENCE [LARGE SCALE GENOMIC DNA]</scope>
    <source>
        <strain evidence="3 4">Y139</strain>
    </source>
</reference>
<evidence type="ECO:0000256" key="2">
    <source>
        <dbReference type="SAM" id="SignalP"/>
    </source>
</evidence>
<name>A0ABU9AXL4_9BACT</name>
<dbReference type="Proteomes" id="UP001371305">
    <property type="component" value="Unassembled WGS sequence"/>
</dbReference>
<accession>A0ABU9AXL4</accession>
<dbReference type="RefSeq" id="WP_341405410.1">
    <property type="nucleotide sequence ID" value="NZ_JBBUKT010000005.1"/>
</dbReference>
<keyword evidence="4" id="KW-1185">Reference proteome</keyword>
<sequence>MKTILLSIIIPLLLLITACSRSSTRSDFAHLGETMAECEKRCGKPVKPPTGTEAYYRNGDYIIHVTFWNGQAATVSSAKGKPGGTAISHTPLTSAEQETLLKANDAGSTWSKDKDSDDEMTTWSRADDKAEASYMPKSGILLVTATAYQEFLHEQKKQERE</sequence>
<evidence type="ECO:0000256" key="1">
    <source>
        <dbReference type="SAM" id="MobiDB-lite"/>
    </source>
</evidence>
<evidence type="ECO:0008006" key="5">
    <source>
        <dbReference type="Google" id="ProtNLM"/>
    </source>
</evidence>
<dbReference type="EMBL" id="JBBUKT010000005">
    <property type="protein sequence ID" value="MEK7951724.1"/>
    <property type="molecule type" value="Genomic_DNA"/>
</dbReference>
<keyword evidence="2" id="KW-0732">Signal</keyword>
<evidence type="ECO:0000313" key="3">
    <source>
        <dbReference type="EMBL" id="MEK7951724.1"/>
    </source>
</evidence>
<comment type="caution">
    <text evidence="3">The sequence shown here is derived from an EMBL/GenBank/DDBJ whole genome shotgun (WGS) entry which is preliminary data.</text>
</comment>
<evidence type="ECO:0000313" key="4">
    <source>
        <dbReference type="Proteomes" id="UP001371305"/>
    </source>
</evidence>
<feature type="signal peptide" evidence="2">
    <location>
        <begin position="1"/>
        <end position="21"/>
    </location>
</feature>
<gene>
    <name evidence="3" type="ORF">WKV53_14495</name>
</gene>
<dbReference type="PROSITE" id="PS51257">
    <property type="entry name" value="PROKAR_LIPOPROTEIN"/>
    <property type="match status" value="1"/>
</dbReference>
<proteinExistence type="predicted"/>
<organism evidence="3 4">
    <name type="scientific">Luteolibacter soli</name>
    <dbReference type="NCBI Taxonomy" id="3135280"/>
    <lineage>
        <taxon>Bacteria</taxon>
        <taxon>Pseudomonadati</taxon>
        <taxon>Verrucomicrobiota</taxon>
        <taxon>Verrucomicrobiia</taxon>
        <taxon>Verrucomicrobiales</taxon>
        <taxon>Verrucomicrobiaceae</taxon>
        <taxon>Luteolibacter</taxon>
    </lineage>
</organism>
<feature type="region of interest" description="Disordered" evidence="1">
    <location>
        <begin position="103"/>
        <end position="124"/>
    </location>
</feature>